<dbReference type="SUPFAM" id="SSF51395">
    <property type="entry name" value="FMN-linked oxidoreductases"/>
    <property type="match status" value="1"/>
</dbReference>
<name>G7VSA8_PAETH</name>
<dbReference type="EMBL" id="CP003107">
    <property type="protein sequence ID" value="AET62117.1"/>
    <property type="molecule type" value="Genomic_DNA"/>
</dbReference>
<dbReference type="HOGENOM" id="CLU_3331035_0_0_9"/>
<gene>
    <name evidence="1" type="ordered locus">HPL003_27025</name>
</gene>
<sequence length="38" mass="4123">MTPLQKVVQAIHDQGSKAGLQLWHVGRKGSLPQETAVI</sequence>
<reference evidence="1 2" key="3">
    <citation type="journal article" date="2012" name="J. Bacteriol.">
        <title>Genome Sequence of Paenibacillus terrae HPL-003, a Xylanase-Producing Bacterium Isolated from Soil Found in Forest Residue.</title>
        <authorList>
            <person name="Shin S.H."/>
            <person name="Kim S."/>
            <person name="Kim J.Y."/>
            <person name="Song H.Y."/>
            <person name="Cho S.J."/>
            <person name="Kim D.R."/>
            <person name="Lee K.I."/>
            <person name="Lim H.K."/>
            <person name="Park N.J."/>
            <person name="Hwang I.T."/>
            <person name="Yang K.S."/>
        </authorList>
    </citation>
    <scope>NUCLEOTIDE SEQUENCE [LARGE SCALE GENOMIC DNA]</scope>
    <source>
        <strain evidence="1 2">HPL-003</strain>
    </source>
</reference>
<evidence type="ECO:0000313" key="1">
    <source>
        <dbReference type="EMBL" id="AET62117.1"/>
    </source>
</evidence>
<reference evidence="2" key="1">
    <citation type="submission" date="2011-11" db="EMBL/GenBank/DDBJ databases">
        <title>Complete sequence of Paenibacillus terrae HPL-003.</title>
        <authorList>
            <person name="Shin S.H."/>
            <person name="Kim S."/>
            <person name="Kim J.Y."/>
        </authorList>
    </citation>
    <scope>NUCLEOTIDE SEQUENCE [LARGE SCALE GENOMIC DNA]</scope>
    <source>
        <strain evidence="2">HPL-003</strain>
    </source>
</reference>
<evidence type="ECO:0000313" key="2">
    <source>
        <dbReference type="Proteomes" id="UP000005876"/>
    </source>
</evidence>
<dbReference type="Gene3D" id="3.20.20.70">
    <property type="entry name" value="Aldolase class I"/>
    <property type="match status" value="1"/>
</dbReference>
<organism evidence="1 2">
    <name type="scientific">Paenibacillus terrae (strain HPL-003)</name>
    <dbReference type="NCBI Taxonomy" id="985665"/>
    <lineage>
        <taxon>Bacteria</taxon>
        <taxon>Bacillati</taxon>
        <taxon>Bacillota</taxon>
        <taxon>Bacilli</taxon>
        <taxon>Bacillales</taxon>
        <taxon>Paenibacillaceae</taxon>
        <taxon>Paenibacillus</taxon>
    </lineage>
</organism>
<dbReference type="AlphaFoldDB" id="G7VSA8"/>
<dbReference type="KEGG" id="pta:HPL003_27025"/>
<dbReference type="InterPro" id="IPR013785">
    <property type="entry name" value="Aldolase_TIM"/>
</dbReference>
<dbReference type="RefSeq" id="WP_014282797.1">
    <property type="nucleotide sequence ID" value="NC_016641.1"/>
</dbReference>
<proteinExistence type="predicted"/>
<reference key="2">
    <citation type="submission" date="2011-11" db="EMBL/GenBank/DDBJ databases">
        <authorList>
            <person name="Shin S.H."/>
            <person name="Kim S."/>
            <person name="Kim J.Y."/>
        </authorList>
    </citation>
    <scope>NUCLEOTIDE SEQUENCE</scope>
    <source>
        <strain>HPL-003</strain>
    </source>
</reference>
<dbReference type="STRING" id="985665.HPL003_27025"/>
<protein>
    <submittedName>
        <fullName evidence="1">NADH:flavin oxidoreductase family protein</fullName>
    </submittedName>
</protein>
<dbReference type="Proteomes" id="UP000005876">
    <property type="component" value="Chromosome"/>
</dbReference>
<accession>G7VSA8</accession>